<dbReference type="AlphaFoldDB" id="A0A917G145"/>
<sequence>MDFVHHESRELASDFYHVANMRKRDTLFGVYDMYFVIQV</sequence>
<organism evidence="1 2">
    <name type="scientific">Lysinibacillus alkalisoli</name>
    <dbReference type="NCBI Taxonomy" id="1911548"/>
    <lineage>
        <taxon>Bacteria</taxon>
        <taxon>Bacillati</taxon>
        <taxon>Bacillota</taxon>
        <taxon>Bacilli</taxon>
        <taxon>Bacillales</taxon>
        <taxon>Bacillaceae</taxon>
        <taxon>Lysinibacillus</taxon>
    </lineage>
</organism>
<gene>
    <name evidence="1" type="ORF">GCM10007425_10000</name>
</gene>
<dbReference type="Proteomes" id="UP000616608">
    <property type="component" value="Unassembled WGS sequence"/>
</dbReference>
<protein>
    <submittedName>
        <fullName evidence="1">Uncharacterized protein</fullName>
    </submittedName>
</protein>
<reference evidence="1" key="1">
    <citation type="journal article" date="2014" name="Int. J. Syst. Evol. Microbiol.">
        <title>Complete genome sequence of Corynebacterium casei LMG S-19264T (=DSM 44701T), isolated from a smear-ripened cheese.</title>
        <authorList>
            <consortium name="US DOE Joint Genome Institute (JGI-PGF)"/>
            <person name="Walter F."/>
            <person name="Albersmeier A."/>
            <person name="Kalinowski J."/>
            <person name="Ruckert C."/>
        </authorList>
    </citation>
    <scope>NUCLEOTIDE SEQUENCE</scope>
    <source>
        <strain evidence="1">CGMCC 1.15760</strain>
    </source>
</reference>
<reference evidence="1" key="2">
    <citation type="submission" date="2020-09" db="EMBL/GenBank/DDBJ databases">
        <authorList>
            <person name="Sun Q."/>
            <person name="Zhou Y."/>
        </authorList>
    </citation>
    <scope>NUCLEOTIDE SEQUENCE</scope>
    <source>
        <strain evidence="1">CGMCC 1.15760</strain>
    </source>
</reference>
<comment type="caution">
    <text evidence="1">The sequence shown here is derived from an EMBL/GenBank/DDBJ whole genome shotgun (WGS) entry which is preliminary data.</text>
</comment>
<accession>A0A917G145</accession>
<keyword evidence="2" id="KW-1185">Reference proteome</keyword>
<evidence type="ECO:0000313" key="2">
    <source>
        <dbReference type="Proteomes" id="UP000616608"/>
    </source>
</evidence>
<evidence type="ECO:0000313" key="1">
    <source>
        <dbReference type="EMBL" id="GGG17605.1"/>
    </source>
</evidence>
<dbReference type="EMBL" id="BMJT01000003">
    <property type="protein sequence ID" value="GGG17605.1"/>
    <property type="molecule type" value="Genomic_DNA"/>
</dbReference>
<proteinExistence type="predicted"/>
<name>A0A917G145_9BACI</name>